<dbReference type="AlphaFoldDB" id="A0A0F2LX55"/>
<dbReference type="PANTHER" id="PTHR47791">
    <property type="entry name" value="MEIOTICALLY UP-REGULATED GENE 191 PROTEIN"/>
    <property type="match status" value="1"/>
</dbReference>
<evidence type="ECO:0000313" key="3">
    <source>
        <dbReference type="EMBL" id="KJR80471.1"/>
    </source>
</evidence>
<dbReference type="InterPro" id="IPR005198">
    <property type="entry name" value="Glyco_hydro_76"/>
</dbReference>
<dbReference type="GO" id="GO:0005975">
    <property type="term" value="P:carbohydrate metabolic process"/>
    <property type="evidence" value="ECO:0007669"/>
    <property type="project" value="InterPro"/>
</dbReference>
<feature type="compositionally biased region" description="Basic and acidic residues" evidence="1">
    <location>
        <begin position="591"/>
        <end position="607"/>
    </location>
</feature>
<accession>A0A0F2LX55</accession>
<protein>
    <submittedName>
        <fullName evidence="3">Glucosyll hydrolase</fullName>
    </submittedName>
</protein>
<gene>
    <name evidence="3" type="ORF">SPSK_05094</name>
</gene>
<dbReference type="GO" id="GO:0016787">
    <property type="term" value="F:hydrolase activity"/>
    <property type="evidence" value="ECO:0007669"/>
    <property type="project" value="UniProtKB-KW"/>
</dbReference>
<dbReference type="RefSeq" id="XP_016583147.1">
    <property type="nucleotide sequence ID" value="XM_016731846.1"/>
</dbReference>
<dbReference type="InterPro" id="IPR008928">
    <property type="entry name" value="6-hairpin_glycosidase_sf"/>
</dbReference>
<dbReference type="GeneID" id="27667123"/>
<sequence length="656" mass="71846">MITRLAHLACMALAASTATAAIVGPWADSGGGIEIDTDSDSASLSPSPNPFLPQHLLTKVHRPAAELAKFDVVDEFLEALQVMQDDYFEPWLGQWPKAIDWTAAVIGTHVAGALSSLSRGLTAESGLKEKENLITTYFSQLLSYYFGQDAFAIRNEAYDDMLWVVLGWLEALQFIDLHTSLYHQTAADSNTAASDIIGLRNQSWYGNLWTPAFAHRARIFWDIASQGWDDKLCGGGMTWNPRLEPYKNAITNELFIAASVSMYLYFPGDANDSPFLNANDPRASDPLASSANATGQSNSPHEAKHLKFALDGYKWLAHSGMTNKQGLYVDGFHISGWKNISNPNTRCDQRNDMVYTYNQGVLLTGHIGIWRVTGDERHLWEGHVLIQNVINATGYDLVRNGPIDNIADLEPGQLSPWRGLGRAGVLEDQCDVSGHCSQNSQTFKSIFFHHLTAFCAPLDTAYVGTHPDGSTQQSPLARQLYERTLNDHTKACAVYLGWIRHNVNAALATKDADGKFGMWWTAGLLKINSTSLEALGDTSPDGPGVDYRTYGVPNDELWVSTPVDSELPTAPILDEPPYRGGGQAPLTGGRAKSEKRTGHAPGDDRDISVNAPSTLASHPTDPNTRGRGRTVETQAGGFAVLRCFWEISQRASHIDL</sequence>
<evidence type="ECO:0000256" key="2">
    <source>
        <dbReference type="SAM" id="SignalP"/>
    </source>
</evidence>
<dbReference type="OrthoDB" id="4104179at2759"/>
<comment type="caution">
    <text evidence="3">The sequence shown here is derived from an EMBL/GenBank/DDBJ whole genome shotgun (WGS) entry which is preliminary data.</text>
</comment>
<keyword evidence="2" id="KW-0732">Signal</keyword>
<reference evidence="3 4" key="2">
    <citation type="journal article" date="2015" name="Eukaryot. Cell">
        <title>Asexual propagation of a virulent clone complex in a human and feline outbreak of sporotrichosis.</title>
        <authorList>
            <person name="Teixeira Mde M."/>
            <person name="Rodrigues A.M."/>
            <person name="Tsui C.K."/>
            <person name="de Almeida L.G."/>
            <person name="Van Diepeningen A.D."/>
            <person name="van den Ende B.G."/>
            <person name="Fernandes G.F."/>
            <person name="Kano R."/>
            <person name="Hamelin R.C."/>
            <person name="Lopes-Bezerra L.M."/>
            <person name="Vasconcelos A.T."/>
            <person name="de Hoog S."/>
            <person name="de Camargo Z.P."/>
            <person name="Felipe M.S."/>
        </authorList>
    </citation>
    <scope>NUCLEOTIDE SEQUENCE [LARGE SCALE GENOMIC DNA]</scope>
    <source>
        <strain evidence="3 4">1099-18</strain>
    </source>
</reference>
<dbReference type="EMBL" id="AXCR01000012">
    <property type="protein sequence ID" value="KJR80471.1"/>
    <property type="molecule type" value="Genomic_DNA"/>
</dbReference>
<dbReference type="InterPro" id="IPR053169">
    <property type="entry name" value="MUG_Protein"/>
</dbReference>
<keyword evidence="3" id="KW-0378">Hydrolase</keyword>
<feature type="compositionally biased region" description="Polar residues" evidence="1">
    <location>
        <begin position="610"/>
        <end position="623"/>
    </location>
</feature>
<dbReference type="SUPFAM" id="SSF48208">
    <property type="entry name" value="Six-hairpin glycosidases"/>
    <property type="match status" value="1"/>
</dbReference>
<dbReference type="Proteomes" id="UP000033710">
    <property type="component" value="Unassembled WGS sequence"/>
</dbReference>
<dbReference type="Gene3D" id="1.50.10.20">
    <property type="match status" value="1"/>
</dbReference>
<feature type="region of interest" description="Disordered" evidence="1">
    <location>
        <begin position="566"/>
        <end position="630"/>
    </location>
</feature>
<name>A0A0F2LX55_SPOSC</name>
<organism evidence="3 4">
    <name type="scientific">Sporothrix schenckii 1099-18</name>
    <dbReference type="NCBI Taxonomy" id="1397361"/>
    <lineage>
        <taxon>Eukaryota</taxon>
        <taxon>Fungi</taxon>
        <taxon>Dikarya</taxon>
        <taxon>Ascomycota</taxon>
        <taxon>Pezizomycotina</taxon>
        <taxon>Sordariomycetes</taxon>
        <taxon>Sordariomycetidae</taxon>
        <taxon>Ophiostomatales</taxon>
        <taxon>Ophiostomataceae</taxon>
        <taxon>Sporothrix</taxon>
    </lineage>
</organism>
<dbReference type="KEGG" id="ssck:SPSK_05094"/>
<evidence type="ECO:0000313" key="4">
    <source>
        <dbReference type="Proteomes" id="UP000033710"/>
    </source>
</evidence>
<dbReference type="PANTHER" id="PTHR47791:SF2">
    <property type="entry name" value="ENDO MANNANASE, GH76 FAMILY (EUROFUNG)"/>
    <property type="match status" value="1"/>
</dbReference>
<dbReference type="Pfam" id="PF03663">
    <property type="entry name" value="Glyco_hydro_76"/>
    <property type="match status" value="1"/>
</dbReference>
<dbReference type="VEuPathDB" id="FungiDB:SPSK_05094"/>
<feature type="signal peptide" evidence="2">
    <location>
        <begin position="1"/>
        <end position="21"/>
    </location>
</feature>
<proteinExistence type="predicted"/>
<evidence type="ECO:0000256" key="1">
    <source>
        <dbReference type="SAM" id="MobiDB-lite"/>
    </source>
</evidence>
<feature type="chain" id="PRO_5002454599" evidence="2">
    <location>
        <begin position="22"/>
        <end position="656"/>
    </location>
</feature>
<reference evidence="3 4" key="1">
    <citation type="journal article" date="2014" name="BMC Genomics">
        <title>Comparative genomics of the major fungal agents of human and animal Sporotrichosis: Sporothrix schenckii and Sporothrix brasiliensis.</title>
        <authorList>
            <person name="Teixeira M.M."/>
            <person name="de Almeida L.G."/>
            <person name="Kubitschek-Barreira P."/>
            <person name="Alves F.L."/>
            <person name="Kioshima E.S."/>
            <person name="Abadio A.K."/>
            <person name="Fernandes L."/>
            <person name="Derengowski L.S."/>
            <person name="Ferreira K.S."/>
            <person name="Souza R.C."/>
            <person name="Ruiz J.C."/>
            <person name="de Andrade N.C."/>
            <person name="Paes H.C."/>
            <person name="Nicola A.M."/>
            <person name="Albuquerque P."/>
            <person name="Gerber A.L."/>
            <person name="Martins V.P."/>
            <person name="Peconick L.D."/>
            <person name="Neto A.V."/>
            <person name="Chaucanez C.B."/>
            <person name="Silva P.A."/>
            <person name="Cunha O.L."/>
            <person name="de Oliveira F.F."/>
            <person name="dos Santos T.C."/>
            <person name="Barros A.L."/>
            <person name="Soares M.A."/>
            <person name="de Oliveira L.M."/>
            <person name="Marini M.M."/>
            <person name="Villalobos-Duno H."/>
            <person name="Cunha M.M."/>
            <person name="de Hoog S."/>
            <person name="da Silveira J.F."/>
            <person name="Henrissat B."/>
            <person name="Nino-Vega G.A."/>
            <person name="Cisalpino P.S."/>
            <person name="Mora-Montes H.M."/>
            <person name="Almeida S.R."/>
            <person name="Stajich J.E."/>
            <person name="Lopes-Bezerra L.M."/>
            <person name="Vasconcelos A.T."/>
            <person name="Felipe M.S."/>
        </authorList>
    </citation>
    <scope>NUCLEOTIDE SEQUENCE [LARGE SCALE GENOMIC DNA]</scope>
    <source>
        <strain evidence="3 4">1099-18</strain>
    </source>
</reference>